<evidence type="ECO:0000313" key="10">
    <source>
        <dbReference type="EMBL" id="BAY53653.1"/>
    </source>
</evidence>
<feature type="domain" description="Cation efflux protein cytoplasmic" evidence="9">
    <location>
        <begin position="221"/>
        <end position="291"/>
    </location>
</feature>
<evidence type="ECO:0000256" key="5">
    <source>
        <dbReference type="ARBA" id="ARBA00022989"/>
    </source>
</evidence>
<feature type="transmembrane region" description="Helical" evidence="7">
    <location>
        <begin position="14"/>
        <end position="35"/>
    </location>
</feature>
<keyword evidence="4 7" id="KW-0812">Transmembrane</keyword>
<accession>A0A1Z4JAA8</accession>
<dbReference type="GO" id="GO:0015341">
    <property type="term" value="F:zinc efflux antiporter activity"/>
    <property type="evidence" value="ECO:0007669"/>
    <property type="project" value="TreeGrafter"/>
</dbReference>
<dbReference type="PANTHER" id="PTHR43840">
    <property type="entry name" value="MITOCHONDRIAL METAL TRANSPORTER 1-RELATED"/>
    <property type="match status" value="1"/>
</dbReference>
<reference evidence="10 11" key="1">
    <citation type="submission" date="2017-06" db="EMBL/GenBank/DDBJ databases">
        <title>Genome sequencing of cyanobaciteial culture collection at National Institute for Environmental Studies (NIES).</title>
        <authorList>
            <person name="Hirose Y."/>
            <person name="Shimura Y."/>
            <person name="Fujisawa T."/>
            <person name="Nakamura Y."/>
            <person name="Kawachi M."/>
        </authorList>
    </citation>
    <scope>NUCLEOTIDE SEQUENCE [LARGE SCALE GENOMIC DNA]</scope>
    <source>
        <strain evidence="10 11">NIES-2135</strain>
    </source>
</reference>
<dbReference type="InterPro" id="IPR058533">
    <property type="entry name" value="Cation_efflux_TM"/>
</dbReference>
<evidence type="ECO:0000256" key="3">
    <source>
        <dbReference type="ARBA" id="ARBA00022448"/>
    </source>
</evidence>
<dbReference type="Pfam" id="PF16916">
    <property type="entry name" value="ZT_dimer"/>
    <property type="match status" value="1"/>
</dbReference>
<dbReference type="InterPro" id="IPR036837">
    <property type="entry name" value="Cation_efflux_CTD_sf"/>
</dbReference>
<evidence type="ECO:0000256" key="6">
    <source>
        <dbReference type="ARBA" id="ARBA00023136"/>
    </source>
</evidence>
<dbReference type="GO" id="GO:0015086">
    <property type="term" value="F:cadmium ion transmembrane transporter activity"/>
    <property type="evidence" value="ECO:0007669"/>
    <property type="project" value="TreeGrafter"/>
</dbReference>
<keyword evidence="3" id="KW-0813">Transport</keyword>
<dbReference type="InterPro" id="IPR050291">
    <property type="entry name" value="CDF_Transporter"/>
</dbReference>
<name>A0A1Z4JAA8_LEPBY</name>
<keyword evidence="5 7" id="KW-1133">Transmembrane helix</keyword>
<evidence type="ECO:0000256" key="1">
    <source>
        <dbReference type="ARBA" id="ARBA00004141"/>
    </source>
</evidence>
<evidence type="ECO:0000259" key="9">
    <source>
        <dbReference type="Pfam" id="PF16916"/>
    </source>
</evidence>
<feature type="transmembrane region" description="Helical" evidence="7">
    <location>
        <begin position="161"/>
        <end position="182"/>
    </location>
</feature>
<dbReference type="GO" id="GO:0005886">
    <property type="term" value="C:plasma membrane"/>
    <property type="evidence" value="ECO:0007669"/>
    <property type="project" value="TreeGrafter"/>
</dbReference>
<dbReference type="EMBL" id="AP018203">
    <property type="protein sequence ID" value="BAY53653.1"/>
    <property type="molecule type" value="Genomic_DNA"/>
</dbReference>
<evidence type="ECO:0000256" key="4">
    <source>
        <dbReference type="ARBA" id="ARBA00022692"/>
    </source>
</evidence>
<dbReference type="GO" id="GO:0006882">
    <property type="term" value="P:intracellular zinc ion homeostasis"/>
    <property type="evidence" value="ECO:0007669"/>
    <property type="project" value="TreeGrafter"/>
</dbReference>
<organism evidence="10 11">
    <name type="scientific">Leptolyngbya boryana NIES-2135</name>
    <dbReference type="NCBI Taxonomy" id="1973484"/>
    <lineage>
        <taxon>Bacteria</taxon>
        <taxon>Bacillati</taxon>
        <taxon>Cyanobacteriota</taxon>
        <taxon>Cyanophyceae</taxon>
        <taxon>Leptolyngbyales</taxon>
        <taxon>Leptolyngbyaceae</taxon>
        <taxon>Leptolyngbya group</taxon>
        <taxon>Leptolyngbya</taxon>
    </lineage>
</organism>
<feature type="transmembrane region" description="Helical" evidence="7">
    <location>
        <begin position="123"/>
        <end position="141"/>
    </location>
</feature>
<evidence type="ECO:0000256" key="2">
    <source>
        <dbReference type="ARBA" id="ARBA00008114"/>
    </source>
</evidence>
<dbReference type="InterPro" id="IPR002524">
    <property type="entry name" value="Cation_efflux"/>
</dbReference>
<keyword evidence="6 7" id="KW-0472">Membrane</keyword>
<dbReference type="Proteomes" id="UP000217895">
    <property type="component" value="Chromosome"/>
</dbReference>
<evidence type="ECO:0000256" key="7">
    <source>
        <dbReference type="SAM" id="Phobius"/>
    </source>
</evidence>
<feature type="transmembrane region" description="Helical" evidence="7">
    <location>
        <begin position="41"/>
        <end position="62"/>
    </location>
</feature>
<evidence type="ECO:0000313" key="11">
    <source>
        <dbReference type="Proteomes" id="UP000217895"/>
    </source>
</evidence>
<dbReference type="Pfam" id="PF01545">
    <property type="entry name" value="Cation_efflux"/>
    <property type="match status" value="1"/>
</dbReference>
<feature type="transmembrane region" description="Helical" evidence="7">
    <location>
        <begin position="83"/>
        <end position="103"/>
    </location>
</feature>
<dbReference type="AlphaFoldDB" id="A0A1Z4JAA8"/>
<evidence type="ECO:0000259" key="8">
    <source>
        <dbReference type="Pfam" id="PF01545"/>
    </source>
</evidence>
<dbReference type="PANTHER" id="PTHR43840:SF15">
    <property type="entry name" value="MITOCHONDRIAL METAL TRANSPORTER 1-RELATED"/>
    <property type="match status" value="1"/>
</dbReference>
<feature type="transmembrane region" description="Helical" evidence="7">
    <location>
        <begin position="188"/>
        <end position="205"/>
    </location>
</feature>
<feature type="domain" description="Cation efflux protein transmembrane" evidence="8">
    <location>
        <begin position="16"/>
        <end position="204"/>
    </location>
</feature>
<keyword evidence="11" id="KW-1185">Reference proteome</keyword>
<dbReference type="GO" id="GO:0015093">
    <property type="term" value="F:ferrous iron transmembrane transporter activity"/>
    <property type="evidence" value="ECO:0007669"/>
    <property type="project" value="TreeGrafter"/>
</dbReference>
<gene>
    <name evidence="10" type="ORF">NIES2135_04630</name>
</gene>
<comment type="similarity">
    <text evidence="2">Belongs to the cation diffusion facilitator (CDF) transporter (TC 2.A.4) family.</text>
</comment>
<comment type="subcellular location">
    <subcellularLocation>
        <location evidence="1">Membrane</location>
        <topology evidence="1">Multi-pass membrane protein</topology>
    </subcellularLocation>
</comment>
<proteinExistence type="inferred from homology"/>
<dbReference type="InterPro" id="IPR027469">
    <property type="entry name" value="Cation_efflux_TMD_sf"/>
</dbReference>
<sequence>MAEVRNQKGVSRQILLMTLWLTLLMLVVKVGAAWATKSLAIVAECLHTVIDGFSTVLGLIAISSPHRIPGREIWGHSRLEAMLALLLVALLGFACLSLSGTAIEQLANQPTLAILPPIRMRLSVIGLLAIVSLASVGLAFFERKVARTLDSSILKVNARQILQDAWLTMFLLLGLLGIWKGYAWLDPLLAIVMVITAGLSCWRVLNWQLPLMVRQVAIAPEAIGQMVRQVQGVTQCYDVRSRGIVGRQVLVEMRVFVHPDFLGASEWIIEQIDGAIRDRYGPVQVCISIEEAQDDLQHPFETLRSDQSSREMDWN</sequence>
<protein>
    <submittedName>
        <fullName evidence="10">Cation diffusion facilitator family transporter</fullName>
    </submittedName>
</protein>
<dbReference type="Gene3D" id="1.20.1510.10">
    <property type="entry name" value="Cation efflux protein transmembrane domain"/>
    <property type="match status" value="1"/>
</dbReference>
<dbReference type="SUPFAM" id="SSF160240">
    <property type="entry name" value="Cation efflux protein cytoplasmic domain-like"/>
    <property type="match status" value="1"/>
</dbReference>
<dbReference type="NCBIfam" id="TIGR01297">
    <property type="entry name" value="CDF"/>
    <property type="match status" value="1"/>
</dbReference>
<dbReference type="Gene3D" id="3.30.70.1350">
    <property type="entry name" value="Cation efflux protein, cytoplasmic domain"/>
    <property type="match status" value="1"/>
</dbReference>
<dbReference type="InterPro" id="IPR027470">
    <property type="entry name" value="Cation_efflux_CTD"/>
</dbReference>
<dbReference type="SUPFAM" id="SSF161111">
    <property type="entry name" value="Cation efflux protein transmembrane domain-like"/>
    <property type="match status" value="1"/>
</dbReference>